<keyword evidence="11" id="KW-1185">Reference proteome</keyword>
<evidence type="ECO:0000256" key="7">
    <source>
        <dbReference type="SAM" id="MobiDB-lite"/>
    </source>
</evidence>
<comment type="caution">
    <text evidence="10">The sequence shown here is derived from an EMBL/GenBank/DDBJ whole genome shotgun (WGS) entry which is preliminary data.</text>
</comment>
<proteinExistence type="inferred from homology"/>
<evidence type="ECO:0000256" key="1">
    <source>
        <dbReference type="ARBA" id="ARBA00022741"/>
    </source>
</evidence>
<evidence type="ECO:0000259" key="9">
    <source>
        <dbReference type="PROSITE" id="PS51194"/>
    </source>
</evidence>
<dbReference type="InterPro" id="IPR000629">
    <property type="entry name" value="RNA-helicase_DEAD-box_CS"/>
</dbReference>
<dbReference type="InterPro" id="IPR001650">
    <property type="entry name" value="Helicase_C-like"/>
</dbReference>
<dbReference type="Proteomes" id="UP000475385">
    <property type="component" value="Unassembled WGS sequence"/>
</dbReference>
<dbReference type="Gene3D" id="3.40.50.300">
    <property type="entry name" value="P-loop containing nucleotide triphosphate hydrolases"/>
    <property type="match status" value="2"/>
</dbReference>
<dbReference type="PROSITE" id="PS51194">
    <property type="entry name" value="HELICASE_CTER"/>
    <property type="match status" value="1"/>
</dbReference>
<evidence type="ECO:0000256" key="2">
    <source>
        <dbReference type="ARBA" id="ARBA00022801"/>
    </source>
</evidence>
<dbReference type="PANTHER" id="PTHR47959:SF1">
    <property type="entry name" value="ATP-DEPENDENT RNA HELICASE DBPA"/>
    <property type="match status" value="1"/>
</dbReference>
<dbReference type="SMART" id="SM00490">
    <property type="entry name" value="HELICc"/>
    <property type="match status" value="1"/>
</dbReference>
<dbReference type="InterPro" id="IPR005580">
    <property type="entry name" value="DbpA/CsdA_RNA-bd_dom"/>
</dbReference>
<keyword evidence="3 6" id="KW-0347">Helicase</keyword>
<dbReference type="CDD" id="cd18787">
    <property type="entry name" value="SF2_C_DEAD"/>
    <property type="match status" value="1"/>
</dbReference>
<evidence type="ECO:0000313" key="11">
    <source>
        <dbReference type="Proteomes" id="UP000475385"/>
    </source>
</evidence>
<dbReference type="AlphaFoldDB" id="A0A6M1LI80"/>
<dbReference type="RefSeq" id="WP_164693912.1">
    <property type="nucleotide sequence ID" value="NZ_JAAIKB010000002.1"/>
</dbReference>
<protein>
    <submittedName>
        <fullName evidence="10">DEAD/DEAH box helicase</fullName>
    </submittedName>
</protein>
<evidence type="ECO:0000256" key="4">
    <source>
        <dbReference type="ARBA" id="ARBA00022840"/>
    </source>
</evidence>
<dbReference type="CDD" id="cd12252">
    <property type="entry name" value="RRM_DbpA"/>
    <property type="match status" value="1"/>
</dbReference>
<dbReference type="SMART" id="SM00487">
    <property type="entry name" value="DEXDc"/>
    <property type="match status" value="1"/>
</dbReference>
<dbReference type="PROSITE" id="PS51192">
    <property type="entry name" value="HELICASE_ATP_BIND_1"/>
    <property type="match status" value="1"/>
</dbReference>
<keyword evidence="4 6" id="KW-0067">ATP-binding</keyword>
<dbReference type="InterPro" id="IPR014001">
    <property type="entry name" value="Helicase_ATP-bd"/>
</dbReference>
<feature type="domain" description="Helicase C-terminal" evidence="9">
    <location>
        <begin position="229"/>
        <end position="374"/>
    </location>
</feature>
<accession>A0A6M1LI80</accession>
<dbReference type="Pfam" id="PF00271">
    <property type="entry name" value="Helicase_C"/>
    <property type="match status" value="1"/>
</dbReference>
<dbReference type="SUPFAM" id="SSF52540">
    <property type="entry name" value="P-loop containing nucleoside triphosphate hydrolases"/>
    <property type="match status" value="1"/>
</dbReference>
<dbReference type="InterPro" id="IPR044742">
    <property type="entry name" value="DEAD/DEAH_RhlB"/>
</dbReference>
<gene>
    <name evidence="10" type="ORF">G3576_08475</name>
</gene>
<comment type="similarity">
    <text evidence="5 6">Belongs to the DEAD box helicase family.</text>
</comment>
<keyword evidence="1 6" id="KW-0547">Nucleotide-binding</keyword>
<dbReference type="Gene3D" id="3.30.70.330">
    <property type="match status" value="1"/>
</dbReference>
<evidence type="ECO:0000313" key="10">
    <source>
        <dbReference type="EMBL" id="NGM20045.1"/>
    </source>
</evidence>
<dbReference type="GO" id="GO:0016787">
    <property type="term" value="F:hydrolase activity"/>
    <property type="evidence" value="ECO:0007669"/>
    <property type="project" value="UniProtKB-KW"/>
</dbReference>
<feature type="domain" description="Helicase ATP-binding" evidence="8">
    <location>
        <begin position="30"/>
        <end position="202"/>
    </location>
</feature>
<feature type="region of interest" description="Disordered" evidence="7">
    <location>
        <begin position="512"/>
        <end position="588"/>
    </location>
</feature>
<keyword evidence="2 6" id="KW-0378">Hydrolase</keyword>
<dbReference type="GO" id="GO:0003676">
    <property type="term" value="F:nucleic acid binding"/>
    <property type="evidence" value="ECO:0007669"/>
    <property type="project" value="InterPro"/>
</dbReference>
<dbReference type="PROSITE" id="PS00039">
    <property type="entry name" value="DEAD_ATP_HELICASE"/>
    <property type="match status" value="1"/>
</dbReference>
<reference evidence="10 11" key="2">
    <citation type="submission" date="2020-03" db="EMBL/GenBank/DDBJ databases">
        <title>Roseomonas stagni sp. nov., isolated from pond water in Japan.</title>
        <authorList>
            <person name="Furuhata K."/>
            <person name="Miyamoto H."/>
            <person name="Goto K."/>
        </authorList>
    </citation>
    <scope>NUCLEOTIDE SEQUENCE [LARGE SCALE GENOMIC DNA]</scope>
    <source>
        <strain evidence="10 11">PeD5</strain>
    </source>
</reference>
<dbReference type="InterPro" id="IPR027417">
    <property type="entry name" value="P-loop_NTPase"/>
</dbReference>
<feature type="compositionally biased region" description="Basic and acidic residues" evidence="7">
    <location>
        <begin position="540"/>
        <end position="572"/>
    </location>
</feature>
<evidence type="ECO:0000259" key="8">
    <source>
        <dbReference type="PROSITE" id="PS51192"/>
    </source>
</evidence>
<dbReference type="Pfam" id="PF00270">
    <property type="entry name" value="DEAD"/>
    <property type="match status" value="1"/>
</dbReference>
<dbReference type="PANTHER" id="PTHR47959">
    <property type="entry name" value="ATP-DEPENDENT RNA HELICASE RHLE-RELATED"/>
    <property type="match status" value="1"/>
</dbReference>
<dbReference type="GO" id="GO:0005829">
    <property type="term" value="C:cytosol"/>
    <property type="evidence" value="ECO:0007669"/>
    <property type="project" value="TreeGrafter"/>
</dbReference>
<dbReference type="Pfam" id="PF03880">
    <property type="entry name" value="DbpA"/>
    <property type="match status" value="1"/>
</dbReference>
<dbReference type="CDD" id="cd00268">
    <property type="entry name" value="DEADc"/>
    <property type="match status" value="1"/>
</dbReference>
<dbReference type="InterPro" id="IPR012677">
    <property type="entry name" value="Nucleotide-bd_a/b_plait_sf"/>
</dbReference>
<reference evidence="10 11" key="1">
    <citation type="submission" date="2020-02" db="EMBL/GenBank/DDBJ databases">
        <authorList>
            <person name="Kim H.M."/>
            <person name="Jeon C.O."/>
        </authorList>
    </citation>
    <scope>NUCLEOTIDE SEQUENCE [LARGE SCALE GENOMIC DNA]</scope>
    <source>
        <strain evidence="10 11">PeD5</strain>
    </source>
</reference>
<sequence>MPFPELPQPLAQALAERGYAEPTPVQAAVLDPATQGRDLLVSAQTGSGKTVAFGLAMAADVLEGRRTGAPLALIIAPTRELAQQVRDELTWLYGGTGARVIACVGGTEVRGDRRMLSIGAEIVVGTPGRLRDHVERNVLDMSQLRAAVLDEADEMLDMGFRDDLEAILEAAPESRRTLMFSATVPREIAALAASYQRDAMRIAATAEGERHGDIAYRAMMVGPREVEAAVVNALRWFEASGALVFCNTREQVARLHGSLSERGFSAVALSGELTQAERNRALQALRDRRARVCVATDVAARGIDLPDLGLVIHAELPRDKETLLHRSGRTGRAGRKGTAVMLVPHSRRRIAERLLAMARLQAEWSGPPSADDVHAKDRERLAAQAREAADAAADEDDVALGQALLAERSPEQVAAALFRALRSTLPAPEEITALPPPAPRAPRDTGGGDGVWFRLSIGRHSQADPRWVLPFLCRRGDLTRREVGRIDVLDRETRVEIAPWAAERFLAAVARPTGDEDDRIKVEPLGRPAPHRAPPRPSGPRREDERGPPRGENRGPPRGEDRGPPRVEDRGPPRGPKRPYVPKNRAPR</sequence>
<dbReference type="EMBL" id="JAAIKB010000002">
    <property type="protein sequence ID" value="NGM20045.1"/>
    <property type="molecule type" value="Genomic_DNA"/>
</dbReference>
<evidence type="ECO:0000256" key="5">
    <source>
        <dbReference type="ARBA" id="ARBA00038437"/>
    </source>
</evidence>
<dbReference type="InterPro" id="IPR011545">
    <property type="entry name" value="DEAD/DEAH_box_helicase_dom"/>
</dbReference>
<dbReference type="GO" id="GO:0005524">
    <property type="term" value="F:ATP binding"/>
    <property type="evidence" value="ECO:0007669"/>
    <property type="project" value="UniProtKB-KW"/>
</dbReference>
<organism evidence="10 11">
    <name type="scientific">Falsiroseomonas algicola</name>
    <dbReference type="NCBI Taxonomy" id="2716930"/>
    <lineage>
        <taxon>Bacteria</taxon>
        <taxon>Pseudomonadati</taxon>
        <taxon>Pseudomonadota</taxon>
        <taxon>Alphaproteobacteria</taxon>
        <taxon>Acetobacterales</taxon>
        <taxon>Roseomonadaceae</taxon>
        <taxon>Falsiroseomonas</taxon>
    </lineage>
</organism>
<dbReference type="InterPro" id="IPR050079">
    <property type="entry name" value="DEAD_box_RNA_helicase"/>
</dbReference>
<evidence type="ECO:0000256" key="3">
    <source>
        <dbReference type="ARBA" id="ARBA00022806"/>
    </source>
</evidence>
<evidence type="ECO:0000256" key="6">
    <source>
        <dbReference type="RuleBase" id="RU000492"/>
    </source>
</evidence>
<dbReference type="GO" id="GO:0003724">
    <property type="term" value="F:RNA helicase activity"/>
    <property type="evidence" value="ECO:0007669"/>
    <property type="project" value="UniProtKB-ARBA"/>
</dbReference>
<name>A0A6M1LI80_9PROT</name>